<evidence type="ECO:0000256" key="3">
    <source>
        <dbReference type="ARBA" id="ARBA00022771"/>
    </source>
</evidence>
<dbReference type="EMBL" id="CAJVPJ010000043">
    <property type="protein sequence ID" value="CAG8464833.1"/>
    <property type="molecule type" value="Genomic_DNA"/>
</dbReference>
<proteinExistence type="predicted"/>
<feature type="domain" description="C2H2-type" evidence="7">
    <location>
        <begin position="73"/>
        <end position="103"/>
    </location>
</feature>
<keyword evidence="2" id="KW-0677">Repeat</keyword>
<keyword evidence="3 5" id="KW-0863">Zinc-finger</keyword>
<evidence type="ECO:0000256" key="5">
    <source>
        <dbReference type="PROSITE-ProRule" id="PRU00042"/>
    </source>
</evidence>
<protein>
    <submittedName>
        <fullName evidence="8">8451_t:CDS:1</fullName>
    </submittedName>
</protein>
<dbReference type="InterPro" id="IPR036236">
    <property type="entry name" value="Znf_C2H2_sf"/>
</dbReference>
<dbReference type="PROSITE" id="PS00028">
    <property type="entry name" value="ZINC_FINGER_C2H2_1"/>
    <property type="match status" value="2"/>
</dbReference>
<organism evidence="8 9">
    <name type="scientific">Paraglomus occultum</name>
    <dbReference type="NCBI Taxonomy" id="144539"/>
    <lineage>
        <taxon>Eukaryota</taxon>
        <taxon>Fungi</taxon>
        <taxon>Fungi incertae sedis</taxon>
        <taxon>Mucoromycota</taxon>
        <taxon>Glomeromycotina</taxon>
        <taxon>Glomeromycetes</taxon>
        <taxon>Paraglomerales</taxon>
        <taxon>Paraglomeraceae</taxon>
        <taxon>Paraglomus</taxon>
    </lineage>
</organism>
<dbReference type="OrthoDB" id="3269380at2759"/>
<dbReference type="InterPro" id="IPR051580">
    <property type="entry name" value="ZnF-Chromatin_assoc"/>
</dbReference>
<dbReference type="PANTHER" id="PTHR23057">
    <property type="entry name" value="JUXTAPOSED WITH ANOTHER ZINC FINGER PROTEIN 1"/>
    <property type="match status" value="1"/>
</dbReference>
<evidence type="ECO:0000256" key="2">
    <source>
        <dbReference type="ARBA" id="ARBA00022737"/>
    </source>
</evidence>
<sequence length="121" mass="13270">MQSSQPVAETTSSVQTSSNVPAIIHTATVARSEANLFHCTVDGCPKKYKNANGLKYHRAHGHSPRTDNGEKPYKCQVNGCTKSYRNPNGLKYHLDHHHSGQNVQITNNTAVSVDQKISISQ</sequence>
<keyword evidence="1" id="KW-0479">Metal-binding</keyword>
<reference evidence="8" key="1">
    <citation type="submission" date="2021-06" db="EMBL/GenBank/DDBJ databases">
        <authorList>
            <person name="Kallberg Y."/>
            <person name="Tangrot J."/>
            <person name="Rosling A."/>
        </authorList>
    </citation>
    <scope>NUCLEOTIDE SEQUENCE</scope>
    <source>
        <strain evidence="8">IA702</strain>
    </source>
</reference>
<dbReference type="InterPro" id="IPR013087">
    <property type="entry name" value="Znf_C2H2_type"/>
</dbReference>
<evidence type="ECO:0000256" key="6">
    <source>
        <dbReference type="SAM" id="MobiDB-lite"/>
    </source>
</evidence>
<keyword evidence="4" id="KW-0862">Zinc</keyword>
<dbReference type="PANTHER" id="PTHR23057:SF0">
    <property type="entry name" value="JUXTAPOSED WITH ANOTHER ZINC FINGER PROTEIN 1"/>
    <property type="match status" value="1"/>
</dbReference>
<accession>A0A9N8VYJ5</accession>
<dbReference type="PROSITE" id="PS50157">
    <property type="entry name" value="ZINC_FINGER_C2H2_2"/>
    <property type="match status" value="2"/>
</dbReference>
<evidence type="ECO:0000256" key="4">
    <source>
        <dbReference type="ARBA" id="ARBA00022833"/>
    </source>
</evidence>
<dbReference type="Proteomes" id="UP000789572">
    <property type="component" value="Unassembled WGS sequence"/>
</dbReference>
<dbReference type="GO" id="GO:0005634">
    <property type="term" value="C:nucleus"/>
    <property type="evidence" value="ECO:0007669"/>
    <property type="project" value="TreeGrafter"/>
</dbReference>
<feature type="region of interest" description="Disordered" evidence="6">
    <location>
        <begin position="1"/>
        <end position="21"/>
    </location>
</feature>
<keyword evidence="9" id="KW-1185">Reference proteome</keyword>
<dbReference type="SUPFAM" id="SSF57667">
    <property type="entry name" value="beta-beta-alpha zinc fingers"/>
    <property type="match status" value="1"/>
</dbReference>
<feature type="compositionally biased region" description="Polar residues" evidence="6">
    <location>
        <begin position="1"/>
        <end position="20"/>
    </location>
</feature>
<gene>
    <name evidence="8" type="ORF">POCULU_LOCUS746</name>
</gene>
<name>A0A9N8VYJ5_9GLOM</name>
<evidence type="ECO:0000313" key="9">
    <source>
        <dbReference type="Proteomes" id="UP000789572"/>
    </source>
</evidence>
<comment type="caution">
    <text evidence="8">The sequence shown here is derived from an EMBL/GenBank/DDBJ whole genome shotgun (WGS) entry which is preliminary data.</text>
</comment>
<evidence type="ECO:0000256" key="1">
    <source>
        <dbReference type="ARBA" id="ARBA00022723"/>
    </source>
</evidence>
<dbReference type="SMART" id="SM00355">
    <property type="entry name" value="ZnF_C2H2"/>
    <property type="match status" value="2"/>
</dbReference>
<dbReference type="GO" id="GO:0008270">
    <property type="term" value="F:zinc ion binding"/>
    <property type="evidence" value="ECO:0007669"/>
    <property type="project" value="UniProtKB-KW"/>
</dbReference>
<dbReference type="AlphaFoldDB" id="A0A9N8VYJ5"/>
<evidence type="ECO:0000313" key="8">
    <source>
        <dbReference type="EMBL" id="CAG8464833.1"/>
    </source>
</evidence>
<feature type="domain" description="C2H2-type" evidence="7">
    <location>
        <begin position="37"/>
        <end position="72"/>
    </location>
</feature>
<evidence type="ECO:0000259" key="7">
    <source>
        <dbReference type="PROSITE" id="PS50157"/>
    </source>
</evidence>
<dbReference type="Gene3D" id="3.30.160.60">
    <property type="entry name" value="Classic Zinc Finger"/>
    <property type="match status" value="1"/>
</dbReference>